<dbReference type="Pfam" id="PF02518">
    <property type="entry name" value="HATPase_c"/>
    <property type="match status" value="1"/>
</dbReference>
<dbReference type="SUPFAM" id="SSF52172">
    <property type="entry name" value="CheY-like"/>
    <property type="match status" value="1"/>
</dbReference>
<dbReference type="Pfam" id="PF00072">
    <property type="entry name" value="Response_reg"/>
    <property type="match status" value="1"/>
</dbReference>
<evidence type="ECO:0000256" key="13">
    <source>
        <dbReference type="PROSITE-ProRule" id="PRU00169"/>
    </source>
</evidence>
<name>A0ABS4DVK1_9HYPH</name>
<feature type="compositionally biased region" description="Low complexity" evidence="14">
    <location>
        <begin position="852"/>
        <end position="872"/>
    </location>
</feature>
<reference evidence="19 20" key="1">
    <citation type="submission" date="2021-03" db="EMBL/GenBank/DDBJ databases">
        <title>Genomic Encyclopedia of Type Strains, Phase IV (KMG-IV): sequencing the most valuable type-strain genomes for metagenomic binning, comparative biology and taxonomic classification.</title>
        <authorList>
            <person name="Goeker M."/>
        </authorList>
    </citation>
    <scope>NUCLEOTIDE SEQUENCE [LARGE SCALE GENOMIC DNA]</scope>
    <source>
        <strain evidence="19 20">DSM 21600</strain>
    </source>
</reference>
<evidence type="ECO:0000256" key="4">
    <source>
        <dbReference type="ARBA" id="ARBA00022475"/>
    </source>
</evidence>
<dbReference type="InterPro" id="IPR036641">
    <property type="entry name" value="HPT_dom_sf"/>
</dbReference>
<keyword evidence="5 13" id="KW-0597">Phosphoprotein</keyword>
<dbReference type="PROSITE" id="PS50894">
    <property type="entry name" value="HPT"/>
    <property type="match status" value="1"/>
</dbReference>
<dbReference type="InterPro" id="IPR036890">
    <property type="entry name" value="HATPase_C_sf"/>
</dbReference>
<feature type="compositionally biased region" description="Low complexity" evidence="14">
    <location>
        <begin position="896"/>
        <end position="925"/>
    </location>
</feature>
<dbReference type="Pfam" id="PF00512">
    <property type="entry name" value="HisKA"/>
    <property type="match status" value="1"/>
</dbReference>
<dbReference type="InterPro" id="IPR001789">
    <property type="entry name" value="Sig_transdc_resp-reg_receiver"/>
</dbReference>
<feature type="transmembrane region" description="Helical" evidence="15">
    <location>
        <begin position="12"/>
        <end position="33"/>
    </location>
</feature>
<feature type="transmembrane region" description="Helical" evidence="15">
    <location>
        <begin position="263"/>
        <end position="287"/>
    </location>
</feature>
<dbReference type="Gene3D" id="3.40.50.2300">
    <property type="match status" value="1"/>
</dbReference>
<sequence length="1053" mass="113533">MKPAPEKNATFRLHYFLVAAILLLTVGLVAWYAQQTLATHKARFKQEAKASARILRQQADIAIIRVKDLQGFIAAGQEDAVNTKLSQASRNSLYLKELGFFYSDQRAYHKVYLTDGSSLDPDAADFAKTLARLNSKPGLVMAFGAKSYPGFLGGLGSTDIVFAQSLVLPDPLRLRLGADRQRYVVTYAVLDLAQVLKDVSENLTSADLADARYFDGISLQKLAIDPAAGTDSGALFVNRSTVPATLATNVAVTLNFREVFDQVATLAFFIGGLLLVSLGAATLFILFETRSRATNRSLKLAAQKERDANNAKSEFLANMSHEIRTPLNGVLGMVELLGRSDLTQTQRRYTEQIRRSGSTLLTILNDILDMSKLESGKLAIDPVRIDLPAQLQEAVAFYLANANDKGISLLLDIDASLPRFVKLDPMRLRQVVGNLVSNAIKFTNRGEVIVSAKFVASDDAKSECDGSVSISVIDHGIGMTDAELKGLFERFAQANTGTTRTYGGTGLGLSICRQLCAAMGGTISVASVSGKGSTFTFTLPVTVIPAEKQDRIARGRIALIATSKSVRKIVDAAFAASDTRVRHFGYSDYLETEILRDCETNGDFDLLMFDCNGDVHNAKNHWHLIKDKIVPNAKSMILGDMALNRNYKAFDHVLVKPFLGNQLADAVAQALDLQSEPRAPGAVPAQATPHHFSGKKLLLVDDNHVNLLIADEFLADFGFVIDTATDGKKAIHKASEQDYDIIFMDCQMPVMDGYEAGGILRVEMASGKIKRAPIVALTANALKGDRERCLDAGMDEFLPKPLQVQSLNDLFSRLAERDEFIGLRQPAEPAEAIEQVAPTAAEASAAPPRPMLQAAPAAAGAPVGEPAPVAERTPAPLQASDTRKNSPAPTPPSSETPPRAQAGAPSPLASARPPAAKPVGAAAAPEARKVSLMDWPEFERTRSAMKKFDTLISFYRNDTKDYLEAIRGAFATGNVQDAILPAHTIKSSSRMVGASGLSALAESMETRLRTGKGIGQTELSALLQKMDQAFAATLKQIDNRMAETAAAPVRNTG</sequence>
<proteinExistence type="predicted"/>
<evidence type="ECO:0000259" key="18">
    <source>
        <dbReference type="PROSITE" id="PS50894"/>
    </source>
</evidence>
<keyword evidence="7" id="KW-0547">Nucleotide-binding</keyword>
<keyword evidence="6 15" id="KW-0812">Transmembrane</keyword>
<evidence type="ECO:0000256" key="11">
    <source>
        <dbReference type="ARBA" id="ARBA00023136"/>
    </source>
</evidence>
<dbReference type="PROSITE" id="PS50109">
    <property type="entry name" value="HIS_KIN"/>
    <property type="match status" value="1"/>
</dbReference>
<dbReference type="EMBL" id="JAGGJU010000003">
    <property type="protein sequence ID" value="MBP1849716.1"/>
    <property type="molecule type" value="Genomic_DNA"/>
</dbReference>
<dbReference type="PANTHER" id="PTHR45339:SF1">
    <property type="entry name" value="HYBRID SIGNAL TRANSDUCTION HISTIDINE KINASE J"/>
    <property type="match status" value="1"/>
</dbReference>
<feature type="domain" description="Response regulatory" evidence="17">
    <location>
        <begin position="696"/>
        <end position="815"/>
    </location>
</feature>
<dbReference type="InterPro" id="IPR005467">
    <property type="entry name" value="His_kinase_dom"/>
</dbReference>
<dbReference type="EC" id="2.7.13.3" evidence="3"/>
<dbReference type="CDD" id="cd17546">
    <property type="entry name" value="REC_hyHK_CKI1_RcsC-like"/>
    <property type="match status" value="1"/>
</dbReference>
<feature type="modified residue" description="Phosphohistidine" evidence="12">
    <location>
        <position position="983"/>
    </location>
</feature>
<evidence type="ECO:0000256" key="2">
    <source>
        <dbReference type="ARBA" id="ARBA00004651"/>
    </source>
</evidence>
<evidence type="ECO:0000256" key="1">
    <source>
        <dbReference type="ARBA" id="ARBA00000085"/>
    </source>
</evidence>
<evidence type="ECO:0000256" key="15">
    <source>
        <dbReference type="SAM" id="Phobius"/>
    </source>
</evidence>
<feature type="domain" description="Histidine kinase" evidence="16">
    <location>
        <begin position="318"/>
        <end position="543"/>
    </location>
</feature>
<evidence type="ECO:0000256" key="10">
    <source>
        <dbReference type="ARBA" id="ARBA00023012"/>
    </source>
</evidence>
<evidence type="ECO:0000256" key="8">
    <source>
        <dbReference type="ARBA" id="ARBA00022840"/>
    </source>
</evidence>
<feature type="domain" description="HPt" evidence="18">
    <location>
        <begin position="944"/>
        <end position="1040"/>
    </location>
</feature>
<evidence type="ECO:0000256" key="6">
    <source>
        <dbReference type="ARBA" id="ARBA00022692"/>
    </source>
</evidence>
<evidence type="ECO:0000259" key="17">
    <source>
        <dbReference type="PROSITE" id="PS50110"/>
    </source>
</evidence>
<accession>A0ABS4DVK1</accession>
<organism evidence="19 20">
    <name type="scientific">Rhizobium halophytocola</name>
    <dbReference type="NCBI Taxonomy" id="735519"/>
    <lineage>
        <taxon>Bacteria</taxon>
        <taxon>Pseudomonadati</taxon>
        <taxon>Pseudomonadota</taxon>
        <taxon>Alphaproteobacteria</taxon>
        <taxon>Hyphomicrobiales</taxon>
        <taxon>Rhizobiaceae</taxon>
        <taxon>Rhizobium/Agrobacterium group</taxon>
        <taxon>Rhizobium</taxon>
    </lineage>
</organism>
<dbReference type="Gene3D" id="1.10.287.130">
    <property type="match status" value="1"/>
</dbReference>
<dbReference type="SUPFAM" id="SSF47226">
    <property type="entry name" value="Histidine-containing phosphotransfer domain, HPT domain"/>
    <property type="match status" value="1"/>
</dbReference>
<dbReference type="InterPro" id="IPR003661">
    <property type="entry name" value="HisK_dim/P_dom"/>
</dbReference>
<protein>
    <recommendedName>
        <fullName evidence="3">histidine kinase</fullName>
        <ecNumber evidence="3">2.7.13.3</ecNumber>
    </recommendedName>
</protein>
<dbReference type="RefSeq" id="WP_209943067.1">
    <property type="nucleotide sequence ID" value="NZ_JAGGJU010000003.1"/>
</dbReference>
<comment type="caution">
    <text evidence="19">The sequence shown here is derived from an EMBL/GenBank/DDBJ whole genome shotgun (WGS) entry which is preliminary data.</text>
</comment>
<dbReference type="InterPro" id="IPR003594">
    <property type="entry name" value="HATPase_dom"/>
</dbReference>
<evidence type="ECO:0000313" key="19">
    <source>
        <dbReference type="EMBL" id="MBP1849716.1"/>
    </source>
</evidence>
<dbReference type="SMART" id="SM00387">
    <property type="entry name" value="HATPase_c"/>
    <property type="match status" value="1"/>
</dbReference>
<keyword evidence="4" id="KW-1003">Cell membrane</keyword>
<dbReference type="Gene3D" id="3.30.565.10">
    <property type="entry name" value="Histidine kinase-like ATPase, C-terminal domain"/>
    <property type="match status" value="1"/>
</dbReference>
<comment type="catalytic activity">
    <reaction evidence="1">
        <text>ATP + protein L-histidine = ADP + protein N-phospho-L-histidine.</text>
        <dbReference type="EC" id="2.7.13.3"/>
    </reaction>
</comment>
<dbReference type="InterPro" id="IPR004358">
    <property type="entry name" value="Sig_transdc_His_kin-like_C"/>
</dbReference>
<dbReference type="SMART" id="SM00388">
    <property type="entry name" value="HisKA"/>
    <property type="match status" value="1"/>
</dbReference>
<evidence type="ECO:0000256" key="12">
    <source>
        <dbReference type="PROSITE-ProRule" id="PRU00110"/>
    </source>
</evidence>
<keyword evidence="9 15" id="KW-1133">Transmembrane helix</keyword>
<keyword evidence="10" id="KW-0902">Two-component regulatory system</keyword>
<dbReference type="InterPro" id="IPR011006">
    <property type="entry name" value="CheY-like_superfamily"/>
</dbReference>
<dbReference type="PANTHER" id="PTHR45339">
    <property type="entry name" value="HYBRID SIGNAL TRANSDUCTION HISTIDINE KINASE J"/>
    <property type="match status" value="1"/>
</dbReference>
<dbReference type="SUPFAM" id="SSF55874">
    <property type="entry name" value="ATPase domain of HSP90 chaperone/DNA topoisomerase II/histidine kinase"/>
    <property type="match status" value="1"/>
</dbReference>
<evidence type="ECO:0000313" key="20">
    <source>
        <dbReference type="Proteomes" id="UP000759443"/>
    </source>
</evidence>
<evidence type="ECO:0000256" key="7">
    <source>
        <dbReference type="ARBA" id="ARBA00022741"/>
    </source>
</evidence>
<feature type="region of interest" description="Disordered" evidence="14">
    <location>
        <begin position="852"/>
        <end position="927"/>
    </location>
</feature>
<keyword evidence="11 15" id="KW-0472">Membrane</keyword>
<dbReference type="Gene3D" id="1.20.120.160">
    <property type="entry name" value="HPT domain"/>
    <property type="match status" value="1"/>
</dbReference>
<feature type="modified residue" description="4-aspartylphosphate" evidence="13">
    <location>
        <position position="745"/>
    </location>
</feature>
<keyword evidence="20" id="KW-1185">Reference proteome</keyword>
<dbReference type="Pfam" id="PF01627">
    <property type="entry name" value="Hpt"/>
    <property type="match status" value="1"/>
</dbReference>
<dbReference type="InterPro" id="IPR008207">
    <property type="entry name" value="Sig_transdc_His_kin_Hpt_dom"/>
</dbReference>
<dbReference type="CDD" id="cd00088">
    <property type="entry name" value="HPT"/>
    <property type="match status" value="1"/>
</dbReference>
<keyword evidence="8" id="KW-0067">ATP-binding</keyword>
<evidence type="ECO:0000259" key="16">
    <source>
        <dbReference type="PROSITE" id="PS50109"/>
    </source>
</evidence>
<evidence type="ECO:0000256" key="5">
    <source>
        <dbReference type="ARBA" id="ARBA00022553"/>
    </source>
</evidence>
<dbReference type="SMART" id="SM00448">
    <property type="entry name" value="REC"/>
    <property type="match status" value="1"/>
</dbReference>
<gene>
    <name evidence="19" type="ORF">J2Z17_001137</name>
</gene>
<comment type="subcellular location">
    <subcellularLocation>
        <location evidence="2">Cell membrane</location>
        <topology evidence="2">Multi-pass membrane protein</topology>
    </subcellularLocation>
</comment>
<dbReference type="InterPro" id="IPR036097">
    <property type="entry name" value="HisK_dim/P_sf"/>
</dbReference>
<evidence type="ECO:0000256" key="3">
    <source>
        <dbReference type="ARBA" id="ARBA00012438"/>
    </source>
</evidence>
<evidence type="ECO:0000256" key="9">
    <source>
        <dbReference type="ARBA" id="ARBA00022989"/>
    </source>
</evidence>
<dbReference type="SUPFAM" id="SSF47384">
    <property type="entry name" value="Homodimeric domain of signal transducing histidine kinase"/>
    <property type="match status" value="1"/>
</dbReference>
<dbReference type="Proteomes" id="UP000759443">
    <property type="component" value="Unassembled WGS sequence"/>
</dbReference>
<dbReference type="CDD" id="cd00082">
    <property type="entry name" value="HisKA"/>
    <property type="match status" value="1"/>
</dbReference>
<dbReference type="PROSITE" id="PS50110">
    <property type="entry name" value="RESPONSE_REGULATORY"/>
    <property type="match status" value="1"/>
</dbReference>
<dbReference type="PRINTS" id="PR00344">
    <property type="entry name" value="BCTRLSENSOR"/>
</dbReference>
<evidence type="ECO:0000256" key="14">
    <source>
        <dbReference type="SAM" id="MobiDB-lite"/>
    </source>
</evidence>